<dbReference type="InterPro" id="IPR001623">
    <property type="entry name" value="DnaJ_domain"/>
</dbReference>
<dbReference type="EMBL" id="JNBS01000722">
    <property type="protein sequence ID" value="OQS03917.1"/>
    <property type="molecule type" value="Genomic_DNA"/>
</dbReference>
<feature type="compositionally biased region" description="Basic and acidic residues" evidence="1">
    <location>
        <begin position="456"/>
        <end position="467"/>
    </location>
</feature>
<comment type="caution">
    <text evidence="3">The sequence shown here is derived from an EMBL/GenBank/DDBJ whole genome shotgun (WGS) entry which is preliminary data.</text>
</comment>
<dbReference type="InterPro" id="IPR018253">
    <property type="entry name" value="DnaJ_domain_CS"/>
</dbReference>
<evidence type="ECO:0000313" key="3">
    <source>
        <dbReference type="EMBL" id="OQS03917.1"/>
    </source>
</evidence>
<gene>
    <name evidence="3" type="ORF">THRCLA_03800</name>
</gene>
<dbReference type="SMART" id="SM00271">
    <property type="entry name" value="DnaJ"/>
    <property type="match status" value="1"/>
</dbReference>
<proteinExistence type="predicted"/>
<name>A0A1W0A0Y1_9STRA</name>
<feature type="compositionally biased region" description="Low complexity" evidence="1">
    <location>
        <begin position="1"/>
        <end position="13"/>
    </location>
</feature>
<dbReference type="PANTHER" id="PTHR44094:SF8">
    <property type="entry name" value="DNAJ HEAT SHOCK N-TERMINAL DOMAIN-CONTAINING PROTEIN-RELATED"/>
    <property type="match status" value="1"/>
</dbReference>
<dbReference type="OrthoDB" id="10250354at2759"/>
<dbReference type="InterPro" id="IPR052423">
    <property type="entry name" value="EMIR"/>
</dbReference>
<dbReference type="Pfam" id="PF14308">
    <property type="entry name" value="DnaJ-X"/>
    <property type="match status" value="1"/>
</dbReference>
<dbReference type="Gene3D" id="1.10.287.110">
    <property type="entry name" value="DnaJ domain"/>
    <property type="match status" value="1"/>
</dbReference>
<dbReference type="STRING" id="74557.A0A1W0A0Y1"/>
<protein>
    <recommendedName>
        <fullName evidence="2">J domain-containing protein</fullName>
    </recommendedName>
</protein>
<evidence type="ECO:0000256" key="1">
    <source>
        <dbReference type="SAM" id="MobiDB-lite"/>
    </source>
</evidence>
<dbReference type="AlphaFoldDB" id="A0A1W0A0Y1"/>
<feature type="region of interest" description="Disordered" evidence="1">
    <location>
        <begin position="413"/>
        <end position="467"/>
    </location>
</feature>
<dbReference type="PANTHER" id="PTHR44094">
    <property type="entry name" value="DNAJ HEAT SHOCK N-TERMINAL DOMAIN-CONTAINING PROTEIN"/>
    <property type="match status" value="1"/>
</dbReference>
<dbReference type="CDD" id="cd06257">
    <property type="entry name" value="DnaJ"/>
    <property type="match status" value="1"/>
</dbReference>
<dbReference type="Proteomes" id="UP000243217">
    <property type="component" value="Unassembled WGS sequence"/>
</dbReference>
<reference evidence="3 4" key="1">
    <citation type="journal article" date="2014" name="Genome Biol. Evol.">
        <title>The secreted proteins of Achlya hypogyna and Thraustotheca clavata identify the ancestral oomycete secretome and reveal gene acquisitions by horizontal gene transfer.</title>
        <authorList>
            <person name="Misner I."/>
            <person name="Blouin N."/>
            <person name="Leonard G."/>
            <person name="Richards T.A."/>
            <person name="Lane C.E."/>
        </authorList>
    </citation>
    <scope>NUCLEOTIDE SEQUENCE [LARGE SCALE GENOMIC DNA]</scope>
    <source>
        <strain evidence="3 4">ATCC 34112</strain>
    </source>
</reference>
<dbReference type="Pfam" id="PF00226">
    <property type="entry name" value="DnaJ"/>
    <property type="match status" value="1"/>
</dbReference>
<dbReference type="PROSITE" id="PS00636">
    <property type="entry name" value="DNAJ_1"/>
    <property type="match status" value="1"/>
</dbReference>
<dbReference type="PRINTS" id="PR00625">
    <property type="entry name" value="JDOMAIN"/>
</dbReference>
<feature type="compositionally biased region" description="Basic and acidic residues" evidence="1">
    <location>
        <begin position="413"/>
        <end position="428"/>
    </location>
</feature>
<dbReference type="PROSITE" id="PS50076">
    <property type="entry name" value="DNAJ_2"/>
    <property type="match status" value="1"/>
</dbReference>
<dbReference type="InterPro" id="IPR036869">
    <property type="entry name" value="J_dom_sf"/>
</dbReference>
<feature type="domain" description="J" evidence="2">
    <location>
        <begin position="168"/>
        <end position="233"/>
    </location>
</feature>
<feature type="region of interest" description="Disordered" evidence="1">
    <location>
        <begin position="1"/>
        <end position="37"/>
    </location>
</feature>
<keyword evidence="4" id="KW-1185">Reference proteome</keyword>
<evidence type="ECO:0000313" key="4">
    <source>
        <dbReference type="Proteomes" id="UP000243217"/>
    </source>
</evidence>
<dbReference type="InterPro" id="IPR026894">
    <property type="entry name" value="DnaJ_X"/>
</dbReference>
<sequence length="574" mass="61904">MSASGTASGTTAADAPLKLTNGQPEGDDGANISVGDIFSTRNPRDAAAGLSSGLKNMGKGLIGGVGAFVGMPIVGAKEQGVVGFAKGLAMGTVSAVVMVGGGAVTGVTQIARGIANTPKAIISSSEDKVWNPETNEWYVYNLNEEAARVLAEDDSAAVQQNKTVKETELYDQLGVSPYATDVEIKKAYRKLAMQLHPDKNLNDPTASDKFQKLGAAYQVLSDPQSRANYDEHGKDGVDTQLFVDNSQIYEMIFGSQAFENYVGELNLMTLQNQLGKMDENQELDPEHIFGQTDDYKLKQRKREVKCAVYLSNLLDSYLSDTSEKHINFRTSITATAQELASTAFGGTLIGVVGYVYEEQALKHLGFKKSIAAGLGLKNVAKSAHVLATKYRVVTAAYNAYSVAKKAGQEMEKAEKAALNEKKSPSDRKNKSKSSTPVDKKSSPESTQNVSEEEAAEKEAAEKEAAEKEAAERRFAEISRKLQQETFGSVLEIAWNYTVVDVESTLRNICFKLMKDSSVSAKDRVRRAEGLLIIGEIFMASSQTSEAGLKEIMEKLNIATGAEDVEHEADGKPAP</sequence>
<organism evidence="3 4">
    <name type="scientific">Thraustotheca clavata</name>
    <dbReference type="NCBI Taxonomy" id="74557"/>
    <lineage>
        <taxon>Eukaryota</taxon>
        <taxon>Sar</taxon>
        <taxon>Stramenopiles</taxon>
        <taxon>Oomycota</taxon>
        <taxon>Saprolegniomycetes</taxon>
        <taxon>Saprolegniales</taxon>
        <taxon>Achlyaceae</taxon>
        <taxon>Thraustotheca</taxon>
    </lineage>
</organism>
<accession>A0A1W0A0Y1</accession>
<evidence type="ECO:0000259" key="2">
    <source>
        <dbReference type="PROSITE" id="PS50076"/>
    </source>
</evidence>
<dbReference type="SUPFAM" id="SSF46565">
    <property type="entry name" value="Chaperone J-domain"/>
    <property type="match status" value="1"/>
</dbReference>